<dbReference type="InterPro" id="IPR001633">
    <property type="entry name" value="EAL_dom"/>
</dbReference>
<dbReference type="InterPro" id="IPR035919">
    <property type="entry name" value="EAL_sf"/>
</dbReference>
<dbReference type="SUPFAM" id="SSF141868">
    <property type="entry name" value="EAL domain-like"/>
    <property type="match status" value="1"/>
</dbReference>
<gene>
    <name evidence="2" type="ORF">ENV41_04480</name>
</gene>
<dbReference type="PANTHER" id="PTHR33121:SF76">
    <property type="entry name" value="SIGNALING PROTEIN"/>
    <property type="match status" value="1"/>
</dbReference>
<protein>
    <submittedName>
        <fullName evidence="2">EAL domain-containing protein</fullName>
    </submittedName>
</protein>
<reference evidence="2" key="1">
    <citation type="journal article" date="2020" name="mSystems">
        <title>Genome- and Community-Level Interaction Insights into Carbon Utilization and Element Cycling Functions of Hydrothermarchaeota in Hydrothermal Sediment.</title>
        <authorList>
            <person name="Zhou Z."/>
            <person name="Liu Y."/>
            <person name="Xu W."/>
            <person name="Pan J."/>
            <person name="Luo Z.H."/>
            <person name="Li M."/>
        </authorList>
    </citation>
    <scope>NUCLEOTIDE SEQUENCE [LARGE SCALE GENOMIC DNA]</scope>
    <source>
        <strain evidence="2">SpSt-757</strain>
    </source>
</reference>
<evidence type="ECO:0000313" key="2">
    <source>
        <dbReference type="EMBL" id="HFZ09368.1"/>
    </source>
</evidence>
<dbReference type="PROSITE" id="PS50883">
    <property type="entry name" value="EAL"/>
    <property type="match status" value="1"/>
</dbReference>
<dbReference type="CDD" id="cd01948">
    <property type="entry name" value="EAL"/>
    <property type="match status" value="1"/>
</dbReference>
<dbReference type="EMBL" id="DTGG01000135">
    <property type="protein sequence ID" value="HFZ09368.1"/>
    <property type="molecule type" value="Genomic_DNA"/>
</dbReference>
<accession>A0A7V3JAY1</accession>
<dbReference type="SMART" id="SM00052">
    <property type="entry name" value="EAL"/>
    <property type="match status" value="1"/>
</dbReference>
<dbReference type="Pfam" id="PF00563">
    <property type="entry name" value="EAL"/>
    <property type="match status" value="1"/>
</dbReference>
<evidence type="ECO:0000259" key="1">
    <source>
        <dbReference type="PROSITE" id="PS50883"/>
    </source>
</evidence>
<feature type="domain" description="EAL" evidence="1">
    <location>
        <begin position="191"/>
        <end position="439"/>
    </location>
</feature>
<dbReference type="GO" id="GO:0071111">
    <property type="term" value="F:cyclic-guanylate-specific phosphodiesterase activity"/>
    <property type="evidence" value="ECO:0007669"/>
    <property type="project" value="InterPro"/>
</dbReference>
<proteinExistence type="predicted"/>
<dbReference type="InterPro" id="IPR050706">
    <property type="entry name" value="Cyclic-di-GMP_PDE-like"/>
</dbReference>
<organism evidence="2">
    <name type="scientific">candidate division CPR3 bacterium</name>
    <dbReference type="NCBI Taxonomy" id="2268181"/>
    <lineage>
        <taxon>Bacteria</taxon>
        <taxon>Bacteria division CPR3</taxon>
    </lineage>
</organism>
<dbReference type="AlphaFoldDB" id="A0A7V3JAY1"/>
<dbReference type="PANTHER" id="PTHR33121">
    <property type="entry name" value="CYCLIC DI-GMP PHOSPHODIESTERASE PDEF"/>
    <property type="match status" value="1"/>
</dbReference>
<dbReference type="Gene3D" id="3.20.20.450">
    <property type="entry name" value="EAL domain"/>
    <property type="match status" value="1"/>
</dbReference>
<name>A0A7V3JAY1_UNCC3</name>
<comment type="caution">
    <text evidence="2">The sequence shown here is derived from an EMBL/GenBank/DDBJ whole genome shotgun (WGS) entry which is preliminary data.</text>
</comment>
<sequence length="439" mass="50919">MNPKLNVDLNVEYLKLKSALYDHVNGLPLIDLFYKDISKILDRRLPVAFYYITILNGEELEKILTFQHLDQLLYEAASKLRLLLSKIGIEEYILASLSPGGEALALLVYDTKGQIRIDKEFLERNREIIREELQQRLNNYIRREKLNAPNPSVLVIERIIESAPTIRSERQIAREIDKLKYEAKKILEREDYDKRSALVRMIEQRDISFVFQPIVNVKEKLIFGFEALARGSLGSGYNEPEALFALAESLNLLKDLEKVCALNAIDMFFNFAQKSKKLDNKKLFINLSPPSFTVLLSDEFLDKINRYKISPNFVVIELTEKFLSYSSEENEAYFDILKRVVRQLGFEIAVDDVGTGYSTLERVASLNPHYIKYDRVLFKNIHKDPVKQELLKTIFDFSKKINSKLIVEGVENNEDYEFALKLGIEFMQGFLFGRPLKFG</sequence>